<gene>
    <name evidence="3" type="ORF">Gilli_0315</name>
</gene>
<evidence type="ECO:0000259" key="2">
    <source>
        <dbReference type="Pfam" id="PF06580"/>
    </source>
</evidence>
<dbReference type="STRING" id="865937.Gilli_0315"/>
<dbReference type="InterPro" id="IPR010559">
    <property type="entry name" value="Sig_transdc_His_kin_internal"/>
</dbReference>
<keyword evidence="3" id="KW-0418">Kinase</keyword>
<sequence length="364" mass="42007">MKSVKTISELGKRLFIHIVLWIIVLLFFSFFFGIEGADFRTLLIFSAFFLPVTAATTYAFIYNLIPNYLLPKRYLKFGIYSVYTFIISAVFIILSAFYALVIVLGLELNDQFPVSKNLFYITITIYLVVVIASAFNLLKNNYASVAKNEELKNRILEAQLKLKEQEFQYLKMQIHPHFLFNTLNTIYGFSLSKNEKTPEMILQLSDLLDYILYQTKKPLVKLEDEINHIGNYIALEKKRFQDALEIEFNYGNIPAAVYLPPMLLLPFVENSFKHGKGNDGKLKISICIKLEAEKLIFKIVNSIENSSEISPGKGIGLQNIKRRLDILYGDDYQLNIENDKESFRVLLKIKNLGENLRDIDSEII</sequence>
<feature type="domain" description="Signal transduction histidine kinase internal region" evidence="2">
    <location>
        <begin position="166"/>
        <end position="244"/>
    </location>
</feature>
<dbReference type="InterPro" id="IPR050640">
    <property type="entry name" value="Bact_2-comp_sensor_kinase"/>
</dbReference>
<dbReference type="SUPFAM" id="SSF55874">
    <property type="entry name" value="ATPase domain of HSP90 chaperone/DNA topoisomerase II/histidine kinase"/>
    <property type="match status" value="1"/>
</dbReference>
<dbReference type="GO" id="GO:0016020">
    <property type="term" value="C:membrane"/>
    <property type="evidence" value="ECO:0007669"/>
    <property type="project" value="InterPro"/>
</dbReference>
<keyword evidence="3" id="KW-0808">Transferase</keyword>
<accession>H2BRE4</accession>
<dbReference type="PANTHER" id="PTHR34220:SF7">
    <property type="entry name" value="SENSOR HISTIDINE KINASE YPDA"/>
    <property type="match status" value="1"/>
</dbReference>
<evidence type="ECO:0000313" key="4">
    <source>
        <dbReference type="Proteomes" id="UP000003844"/>
    </source>
</evidence>
<keyword evidence="1" id="KW-0812">Transmembrane</keyword>
<evidence type="ECO:0000256" key="1">
    <source>
        <dbReference type="SAM" id="Phobius"/>
    </source>
</evidence>
<keyword evidence="1" id="KW-1133">Transmembrane helix</keyword>
<keyword evidence="4" id="KW-1185">Reference proteome</keyword>
<evidence type="ECO:0000313" key="3">
    <source>
        <dbReference type="EMBL" id="EHQ04463.1"/>
    </source>
</evidence>
<dbReference type="OrthoDB" id="9809908at2"/>
<dbReference type="AlphaFoldDB" id="H2BRE4"/>
<protein>
    <submittedName>
        <fullName evidence="3">Putative signal transduction histidine kinase</fullName>
    </submittedName>
</protein>
<name>H2BRE4_GILLR</name>
<dbReference type="HOGENOM" id="CLU_020473_1_0_10"/>
<feature type="transmembrane region" description="Helical" evidence="1">
    <location>
        <begin position="40"/>
        <end position="65"/>
    </location>
</feature>
<feature type="transmembrane region" description="Helical" evidence="1">
    <location>
        <begin position="77"/>
        <end position="106"/>
    </location>
</feature>
<dbReference type="PANTHER" id="PTHR34220">
    <property type="entry name" value="SENSOR HISTIDINE KINASE YPDA"/>
    <property type="match status" value="1"/>
</dbReference>
<dbReference type="eggNOG" id="COG2972">
    <property type="taxonomic scope" value="Bacteria"/>
</dbReference>
<proteinExistence type="predicted"/>
<dbReference type="GO" id="GO:0000155">
    <property type="term" value="F:phosphorelay sensor kinase activity"/>
    <property type="evidence" value="ECO:0007669"/>
    <property type="project" value="InterPro"/>
</dbReference>
<dbReference type="Proteomes" id="UP000003844">
    <property type="component" value="Unassembled WGS sequence"/>
</dbReference>
<dbReference type="Gene3D" id="3.30.565.10">
    <property type="entry name" value="Histidine kinase-like ATPase, C-terminal domain"/>
    <property type="match status" value="1"/>
</dbReference>
<feature type="transmembrane region" description="Helical" evidence="1">
    <location>
        <begin position="118"/>
        <end position="138"/>
    </location>
</feature>
<keyword evidence="1" id="KW-0472">Membrane</keyword>
<dbReference type="Pfam" id="PF06580">
    <property type="entry name" value="His_kinase"/>
    <property type="match status" value="1"/>
</dbReference>
<dbReference type="EMBL" id="JH594605">
    <property type="protein sequence ID" value="EHQ04463.1"/>
    <property type="molecule type" value="Genomic_DNA"/>
</dbReference>
<dbReference type="InterPro" id="IPR036890">
    <property type="entry name" value="HATPase_C_sf"/>
</dbReference>
<reference evidence="4" key="1">
    <citation type="journal article" date="2012" name="Stand. Genomic Sci.">
        <title>Genome sequence of the Antarctic rhodopsins-containing flavobacterium Gillisia limnaea type strain (R-8282(T)).</title>
        <authorList>
            <person name="Riedel T."/>
            <person name="Held B."/>
            <person name="Nolan M."/>
            <person name="Lucas S."/>
            <person name="Lapidus A."/>
            <person name="Tice H."/>
            <person name="Del Rio T.G."/>
            <person name="Cheng J.F."/>
            <person name="Han C."/>
            <person name="Tapia R."/>
            <person name="Goodwin L.A."/>
            <person name="Pitluck S."/>
            <person name="Liolios K."/>
            <person name="Mavromatis K."/>
            <person name="Pagani I."/>
            <person name="Ivanova N."/>
            <person name="Mikhailova N."/>
            <person name="Pati A."/>
            <person name="Chen A."/>
            <person name="Palaniappan K."/>
            <person name="Land M."/>
            <person name="Rohde M."/>
            <person name="Tindall B.J."/>
            <person name="Detter J.C."/>
            <person name="Goker M."/>
            <person name="Bristow J."/>
            <person name="Eisen J.A."/>
            <person name="Markowitz V."/>
            <person name="Hugenholtz P."/>
            <person name="Kyrpides N.C."/>
            <person name="Klenk H.P."/>
            <person name="Woyke T."/>
        </authorList>
    </citation>
    <scope>NUCLEOTIDE SEQUENCE [LARGE SCALE GENOMIC DNA]</scope>
    <source>
        <strain evidence="4">DSM 15749 / LMG 21470 / R-8282</strain>
    </source>
</reference>
<dbReference type="RefSeq" id="WP_006987355.1">
    <property type="nucleotide sequence ID" value="NZ_JH594605.1"/>
</dbReference>
<organism evidence="3 4">
    <name type="scientific">Gillisia limnaea (strain DSM 15749 / LMG 21470 / R-8282)</name>
    <dbReference type="NCBI Taxonomy" id="865937"/>
    <lineage>
        <taxon>Bacteria</taxon>
        <taxon>Pseudomonadati</taxon>
        <taxon>Bacteroidota</taxon>
        <taxon>Flavobacteriia</taxon>
        <taxon>Flavobacteriales</taxon>
        <taxon>Flavobacteriaceae</taxon>
        <taxon>Gillisia</taxon>
    </lineage>
</organism>
<feature type="transmembrane region" description="Helical" evidence="1">
    <location>
        <begin position="14"/>
        <end position="34"/>
    </location>
</feature>